<protein>
    <submittedName>
        <fullName evidence="1">Sporulation protein YjcA</fullName>
    </submittedName>
</protein>
<name>A0A0U5AW87_9BACL</name>
<dbReference type="InterPro" id="IPR010773">
    <property type="entry name" value="Mycophage_PG1_Gp7"/>
</dbReference>
<dbReference type="Proteomes" id="UP000217696">
    <property type="component" value="Chromosome"/>
</dbReference>
<sequence>MFTLSWLHLAVLILAAFRLTHLLVFDEITAFIRRPFLTIHEETDENGQTTHFAEPKGTGIRRFIGSLLRCFWCTGVWVSAGVVALYALVPAAFPLLLVFAIAGAAAILETRV</sequence>
<dbReference type="OrthoDB" id="4722315at2"/>
<reference evidence="1 2" key="1">
    <citation type="submission" date="2015-12" db="EMBL/GenBank/DDBJ databases">
        <title>Genome sequence of Aneurinibacillus soli.</title>
        <authorList>
            <person name="Lee J.S."/>
            <person name="Lee K.C."/>
            <person name="Kim K.K."/>
            <person name="Lee B.W."/>
        </authorList>
    </citation>
    <scope>NUCLEOTIDE SEQUENCE [LARGE SCALE GENOMIC DNA]</scope>
    <source>
        <strain evidence="1 2">CB4</strain>
    </source>
</reference>
<dbReference type="KEGG" id="asoc:CB4_02184"/>
<gene>
    <name evidence="1" type="primary">yjcA</name>
    <name evidence="1" type="ORF">CB4_02184</name>
</gene>
<evidence type="ECO:0000313" key="2">
    <source>
        <dbReference type="Proteomes" id="UP000217696"/>
    </source>
</evidence>
<organism evidence="1 2">
    <name type="scientific">Aneurinibacillus soli</name>
    <dbReference type="NCBI Taxonomy" id="1500254"/>
    <lineage>
        <taxon>Bacteria</taxon>
        <taxon>Bacillati</taxon>
        <taxon>Bacillota</taxon>
        <taxon>Bacilli</taxon>
        <taxon>Bacillales</taxon>
        <taxon>Paenibacillaceae</taxon>
        <taxon>Aneurinibacillus group</taxon>
        <taxon>Aneurinibacillus</taxon>
    </lineage>
</organism>
<dbReference type="Pfam" id="PF07098">
    <property type="entry name" value="DUF1360"/>
    <property type="match status" value="1"/>
</dbReference>
<dbReference type="AlphaFoldDB" id="A0A0U5AW87"/>
<dbReference type="EMBL" id="AP017312">
    <property type="protein sequence ID" value="BAU28010.1"/>
    <property type="molecule type" value="Genomic_DNA"/>
</dbReference>
<evidence type="ECO:0000313" key="1">
    <source>
        <dbReference type="EMBL" id="BAU28010.1"/>
    </source>
</evidence>
<dbReference type="RefSeq" id="WP_096465795.1">
    <property type="nucleotide sequence ID" value="NZ_AP017312.1"/>
</dbReference>
<keyword evidence="2" id="KW-1185">Reference proteome</keyword>
<proteinExistence type="predicted"/>
<accession>A0A0U5AW87</accession>